<sequence>MKKFLHHLAKGLLFIERWLGKVMKFCLEKPMENRKEDYYEKYGKEMPKKLYEKERFYLFVFYCLMGFVVYFAVRGWLFP</sequence>
<evidence type="ECO:0000313" key="3">
    <source>
        <dbReference type="Proteomes" id="UP000253314"/>
    </source>
</evidence>
<evidence type="ECO:0000313" key="2">
    <source>
        <dbReference type="EMBL" id="RBW68236.1"/>
    </source>
</evidence>
<protein>
    <submittedName>
        <fullName evidence="2">Uncharacterized protein</fullName>
    </submittedName>
</protein>
<accession>A0A366XRA3</accession>
<dbReference type="AlphaFoldDB" id="A0A366XRA3"/>
<keyword evidence="3" id="KW-1185">Reference proteome</keyword>
<name>A0A366XRA3_9BACI</name>
<organism evidence="2 3">
    <name type="scientific">Bacillus taeanensis</name>
    <dbReference type="NCBI Taxonomy" id="273032"/>
    <lineage>
        <taxon>Bacteria</taxon>
        <taxon>Bacillati</taxon>
        <taxon>Bacillota</taxon>
        <taxon>Bacilli</taxon>
        <taxon>Bacillales</taxon>
        <taxon>Bacillaceae</taxon>
        <taxon>Bacillus</taxon>
    </lineage>
</organism>
<gene>
    <name evidence="2" type="ORF">DS031_17830</name>
</gene>
<evidence type="ECO:0000256" key="1">
    <source>
        <dbReference type="SAM" id="Phobius"/>
    </source>
</evidence>
<dbReference type="EMBL" id="QOCW01000023">
    <property type="protein sequence ID" value="RBW68236.1"/>
    <property type="molecule type" value="Genomic_DNA"/>
</dbReference>
<keyword evidence="1" id="KW-1133">Transmembrane helix</keyword>
<feature type="transmembrane region" description="Helical" evidence="1">
    <location>
        <begin position="56"/>
        <end position="77"/>
    </location>
</feature>
<proteinExistence type="predicted"/>
<reference evidence="2 3" key="1">
    <citation type="submission" date="2018-07" db="EMBL/GenBank/DDBJ databases">
        <title>Lottiidibacillus patelloidae gen. nov., sp. nov., isolated from the intestinal tract of a marine limpet and the reclassification of B. taeanensis BH030017T, B. algicola KMM 3737T and B. hwajinpoensis SW-72T as genus Lottiidibacillus.</title>
        <authorList>
            <person name="Liu R."/>
            <person name="Huang Z."/>
        </authorList>
    </citation>
    <scope>NUCLEOTIDE SEQUENCE [LARGE SCALE GENOMIC DNA]</scope>
    <source>
        <strain evidence="2 3">BH030017</strain>
    </source>
</reference>
<keyword evidence="1" id="KW-0472">Membrane</keyword>
<dbReference type="RefSeq" id="WP_113807413.1">
    <property type="nucleotide sequence ID" value="NZ_QOCW01000023.1"/>
</dbReference>
<dbReference type="Proteomes" id="UP000253314">
    <property type="component" value="Unassembled WGS sequence"/>
</dbReference>
<comment type="caution">
    <text evidence="2">The sequence shown here is derived from an EMBL/GenBank/DDBJ whole genome shotgun (WGS) entry which is preliminary data.</text>
</comment>
<keyword evidence="1" id="KW-0812">Transmembrane</keyword>